<sequence>MKGLFPALTLSHNFCLLPYADLKLESIMYYQAKKLSRCVIDILAIIFFVAIFCITNYYFVPYKQQYNNIF</sequence>
<proteinExistence type="predicted"/>
<keyword evidence="1" id="KW-1133">Transmembrane helix</keyword>
<reference evidence="2 3" key="1">
    <citation type="submission" date="2020-02" db="EMBL/GenBank/DDBJ databases">
        <title>Newly sequenced genome of strain CSTR1 showed variability in Candidatus Kuenenia stuttgartiensis genomes.</title>
        <authorList>
            <person name="Ding C."/>
            <person name="Adrian L."/>
        </authorList>
    </citation>
    <scope>NUCLEOTIDE SEQUENCE [LARGE SCALE GENOMIC DNA]</scope>
    <source>
        <strain evidence="2 3">CSTR1</strain>
    </source>
</reference>
<evidence type="ECO:0000313" key="3">
    <source>
        <dbReference type="Proteomes" id="UP000501926"/>
    </source>
</evidence>
<evidence type="ECO:0000313" key="2">
    <source>
        <dbReference type="EMBL" id="QII13256.1"/>
    </source>
</evidence>
<keyword evidence="1" id="KW-0472">Membrane</keyword>
<gene>
    <name evidence="2" type="ORF">KsCSTR_38770</name>
</gene>
<dbReference type="AlphaFoldDB" id="A0A6G7GUK5"/>
<keyword evidence="1" id="KW-0812">Transmembrane</keyword>
<accession>A0A6G7GUK5</accession>
<dbReference type="EMBL" id="CP049055">
    <property type="protein sequence ID" value="QII13256.1"/>
    <property type="molecule type" value="Genomic_DNA"/>
</dbReference>
<name>A0A6G7GUK5_KUEST</name>
<organism evidence="2 3">
    <name type="scientific">Kuenenia stuttgartiensis</name>
    <dbReference type="NCBI Taxonomy" id="174633"/>
    <lineage>
        <taxon>Bacteria</taxon>
        <taxon>Pseudomonadati</taxon>
        <taxon>Planctomycetota</taxon>
        <taxon>Candidatus Brocadiia</taxon>
        <taxon>Candidatus Brocadiales</taxon>
        <taxon>Candidatus Brocadiaceae</taxon>
        <taxon>Candidatus Kuenenia</taxon>
    </lineage>
</organism>
<protein>
    <submittedName>
        <fullName evidence="2">Uncharacterized protein</fullName>
    </submittedName>
</protein>
<evidence type="ECO:0000256" key="1">
    <source>
        <dbReference type="SAM" id="Phobius"/>
    </source>
</evidence>
<dbReference type="Proteomes" id="UP000501926">
    <property type="component" value="Chromosome"/>
</dbReference>
<feature type="transmembrane region" description="Helical" evidence="1">
    <location>
        <begin position="38"/>
        <end position="60"/>
    </location>
</feature>